<name>A0A969PM62_9BACI</name>
<dbReference type="InterPro" id="IPR036876">
    <property type="entry name" value="UVR_dom_sf"/>
</dbReference>
<dbReference type="GO" id="GO:1990169">
    <property type="term" value="P:stress response to copper ion"/>
    <property type="evidence" value="ECO:0007669"/>
    <property type="project" value="TreeGrafter"/>
</dbReference>
<dbReference type="GO" id="GO:0046870">
    <property type="term" value="F:cadmium ion binding"/>
    <property type="evidence" value="ECO:0007669"/>
    <property type="project" value="TreeGrafter"/>
</dbReference>
<dbReference type="GO" id="GO:0005507">
    <property type="term" value="F:copper ion binding"/>
    <property type="evidence" value="ECO:0007669"/>
    <property type="project" value="TreeGrafter"/>
</dbReference>
<dbReference type="AlphaFoldDB" id="A0A969PM62"/>
<proteinExistence type="predicted"/>
<dbReference type="GO" id="GO:1990170">
    <property type="term" value="P:stress response to cadmium ion"/>
    <property type="evidence" value="ECO:0007669"/>
    <property type="project" value="TreeGrafter"/>
</dbReference>
<dbReference type="GO" id="GO:0050897">
    <property type="term" value="F:cobalt ion binding"/>
    <property type="evidence" value="ECO:0007669"/>
    <property type="project" value="TreeGrafter"/>
</dbReference>
<evidence type="ECO:0000259" key="1">
    <source>
        <dbReference type="PROSITE" id="PS50151"/>
    </source>
</evidence>
<accession>A0A969PM62</accession>
<comment type="caution">
    <text evidence="2">The sequence shown here is derived from an EMBL/GenBank/DDBJ whole genome shotgun (WGS) entry which is preliminary data.</text>
</comment>
<feature type="domain" description="UVR" evidence="1">
    <location>
        <begin position="138"/>
        <end position="173"/>
    </location>
</feature>
<dbReference type="EMBL" id="JAATHJ010000001">
    <property type="protein sequence ID" value="NJP35970.1"/>
    <property type="molecule type" value="Genomic_DNA"/>
</dbReference>
<reference evidence="2 3" key="1">
    <citation type="submission" date="2020-03" db="EMBL/GenBank/DDBJ databases">
        <title>Assessment of the enzymatic potential of alkaline-tolerant lipase obtained from Bacillus luteus H11 (technogenic soil) for the bioremediation of saline soils contaminated with petroleum substances.</title>
        <authorList>
            <person name="Kalwasinska A."/>
        </authorList>
    </citation>
    <scope>NUCLEOTIDE SEQUENCE [LARGE SCALE GENOMIC DNA]</scope>
    <source>
        <strain evidence="2 3">H11</strain>
    </source>
</reference>
<dbReference type="GO" id="GO:0008270">
    <property type="term" value="F:zinc ion binding"/>
    <property type="evidence" value="ECO:0007669"/>
    <property type="project" value="TreeGrafter"/>
</dbReference>
<dbReference type="PANTHER" id="PTHR38430">
    <property type="entry name" value="PROTEIN-ARGININE KINASE ACTIVATOR PROTEIN"/>
    <property type="match status" value="1"/>
</dbReference>
<dbReference type="PIRSF" id="PIRSF015034">
    <property type="entry name" value="YacH"/>
    <property type="match status" value="1"/>
</dbReference>
<evidence type="ECO:0000313" key="3">
    <source>
        <dbReference type="Proteomes" id="UP000752012"/>
    </source>
</evidence>
<dbReference type="SUPFAM" id="SSF46600">
    <property type="entry name" value="C-terminal UvrC-binding domain of UvrB"/>
    <property type="match status" value="1"/>
</dbReference>
<dbReference type="PROSITE" id="PS50151">
    <property type="entry name" value="UVR"/>
    <property type="match status" value="1"/>
</dbReference>
<organism evidence="2 3">
    <name type="scientific">Alkalicoccus luteus</name>
    <dbReference type="NCBI Taxonomy" id="1237094"/>
    <lineage>
        <taxon>Bacteria</taxon>
        <taxon>Bacillati</taxon>
        <taxon>Bacillota</taxon>
        <taxon>Bacilli</taxon>
        <taxon>Bacillales</taxon>
        <taxon>Bacillaceae</taxon>
        <taxon>Alkalicoccus</taxon>
    </lineage>
</organism>
<gene>
    <name evidence="2" type="ORF">HCN83_00020</name>
</gene>
<protein>
    <recommendedName>
        <fullName evidence="1">UVR domain-containing protein</fullName>
    </recommendedName>
</protein>
<evidence type="ECO:0000313" key="2">
    <source>
        <dbReference type="EMBL" id="NJP35970.1"/>
    </source>
</evidence>
<dbReference type="Proteomes" id="UP000752012">
    <property type="component" value="Unassembled WGS sequence"/>
</dbReference>
<keyword evidence="3" id="KW-1185">Reference proteome</keyword>
<dbReference type="InterPro" id="IPR025542">
    <property type="entry name" value="YacH"/>
</dbReference>
<dbReference type="PANTHER" id="PTHR38430:SF1">
    <property type="entry name" value="PROTEIN-ARGININE KINASE ACTIVATOR PROTEIN"/>
    <property type="match status" value="1"/>
</dbReference>
<sequence length="182" mass="20650">MLCQECGEREASLHFTKIINGEKTEFHICDVCAKDKGEYLPGGKSFSIHQLLSGLLDANQPFSQTAKQRSSQKPRPQLRCESCGMTYKQFADIGRFGCADCYQHFDQKLDPVLKRIHGGNSVHGGKIPKRRGKDMHVYREIETLKQQMQEQIEAEEFEQAAETRDKIRSLEETVQKKGGDAS</sequence>
<dbReference type="RefSeq" id="WP_168004265.1">
    <property type="nucleotide sequence ID" value="NZ_JAATHJ010000001.1"/>
</dbReference>
<dbReference type="Gene3D" id="4.10.860.10">
    <property type="entry name" value="UVR domain"/>
    <property type="match status" value="1"/>
</dbReference>
<dbReference type="InterPro" id="IPR001943">
    <property type="entry name" value="UVR_dom"/>
</dbReference>
<dbReference type="Pfam" id="PF02151">
    <property type="entry name" value="UVR"/>
    <property type="match status" value="1"/>
</dbReference>